<keyword evidence="1" id="KW-0472">Membrane</keyword>
<reference evidence="2" key="2">
    <citation type="submission" date="2021-09" db="EMBL/GenBank/DDBJ databases">
        <authorList>
            <person name="Gilroy R."/>
        </authorList>
    </citation>
    <scope>NUCLEOTIDE SEQUENCE</scope>
    <source>
        <strain evidence="2">ChiHjej13B12-9602</strain>
    </source>
</reference>
<keyword evidence="1" id="KW-1133">Transmembrane helix</keyword>
<proteinExistence type="predicted"/>
<protein>
    <submittedName>
        <fullName evidence="2">Uncharacterized protein</fullName>
    </submittedName>
</protein>
<name>A0A921IW86_9ACTN</name>
<dbReference type="RefSeq" id="WP_273189800.1">
    <property type="nucleotide sequence ID" value="NZ_DYUZ01000020.1"/>
</dbReference>
<sequence>MASIQWVASIYIIVTCAALLYGGMSDSIGCPVTSYVEGHPDVFMTACTPLSWLLAFIVGASAIHASRRGATRVLQSESA</sequence>
<feature type="transmembrane region" description="Helical" evidence="1">
    <location>
        <begin position="7"/>
        <end position="23"/>
    </location>
</feature>
<keyword evidence="1" id="KW-0812">Transmembrane</keyword>
<evidence type="ECO:0000313" key="2">
    <source>
        <dbReference type="EMBL" id="HJG37185.1"/>
    </source>
</evidence>
<organism evidence="2 3">
    <name type="scientific">Enorma phocaeensis</name>
    <dbReference type="NCBI Taxonomy" id="1871019"/>
    <lineage>
        <taxon>Bacteria</taxon>
        <taxon>Bacillati</taxon>
        <taxon>Actinomycetota</taxon>
        <taxon>Coriobacteriia</taxon>
        <taxon>Coriobacteriales</taxon>
        <taxon>Coriobacteriaceae</taxon>
        <taxon>Enorma</taxon>
    </lineage>
</organism>
<accession>A0A921IW86</accession>
<dbReference type="Proteomes" id="UP000753256">
    <property type="component" value="Unassembled WGS sequence"/>
</dbReference>
<dbReference type="AlphaFoldDB" id="A0A921IW86"/>
<reference evidence="2" key="1">
    <citation type="journal article" date="2021" name="PeerJ">
        <title>Extensive microbial diversity within the chicken gut microbiome revealed by metagenomics and culture.</title>
        <authorList>
            <person name="Gilroy R."/>
            <person name="Ravi A."/>
            <person name="Getino M."/>
            <person name="Pursley I."/>
            <person name="Horton D.L."/>
            <person name="Alikhan N.F."/>
            <person name="Baker D."/>
            <person name="Gharbi K."/>
            <person name="Hall N."/>
            <person name="Watson M."/>
            <person name="Adriaenssens E.M."/>
            <person name="Foster-Nyarko E."/>
            <person name="Jarju S."/>
            <person name="Secka A."/>
            <person name="Antonio M."/>
            <person name="Oren A."/>
            <person name="Chaudhuri R.R."/>
            <person name="La Ragione R."/>
            <person name="Hildebrand F."/>
            <person name="Pallen M.J."/>
        </authorList>
    </citation>
    <scope>NUCLEOTIDE SEQUENCE</scope>
    <source>
        <strain evidence="2">ChiHjej13B12-9602</strain>
    </source>
</reference>
<evidence type="ECO:0000313" key="3">
    <source>
        <dbReference type="Proteomes" id="UP000753256"/>
    </source>
</evidence>
<evidence type="ECO:0000256" key="1">
    <source>
        <dbReference type="SAM" id="Phobius"/>
    </source>
</evidence>
<comment type="caution">
    <text evidence="2">The sequence shown here is derived from an EMBL/GenBank/DDBJ whole genome shotgun (WGS) entry which is preliminary data.</text>
</comment>
<feature type="transmembrane region" description="Helical" evidence="1">
    <location>
        <begin position="43"/>
        <end position="63"/>
    </location>
</feature>
<dbReference type="EMBL" id="DYUZ01000020">
    <property type="protein sequence ID" value="HJG37185.1"/>
    <property type="molecule type" value="Genomic_DNA"/>
</dbReference>
<gene>
    <name evidence="2" type="ORF">K8V70_04910</name>
</gene>